<evidence type="ECO:0000313" key="8">
    <source>
        <dbReference type="EMBL" id="KJE94664.1"/>
    </source>
</evidence>
<evidence type="ECO:0000256" key="3">
    <source>
        <dbReference type="ARBA" id="ARBA00023242"/>
    </source>
</evidence>
<reference evidence="9" key="1">
    <citation type="submission" date="2011-02" db="EMBL/GenBank/DDBJ databases">
        <title>The Genome Sequence of Capsaspora owczarzaki ATCC 30864.</title>
        <authorList>
            <person name="Russ C."/>
            <person name="Cuomo C."/>
            <person name="Burger G."/>
            <person name="Gray M.W."/>
            <person name="Holland P.W.H."/>
            <person name="King N."/>
            <person name="Lang F.B.F."/>
            <person name="Roger A.J."/>
            <person name="Ruiz-Trillo I."/>
            <person name="Young S.K."/>
            <person name="Zeng Q."/>
            <person name="Gargeya S."/>
            <person name="Alvarado L."/>
            <person name="Berlin A."/>
            <person name="Chapman S.B."/>
            <person name="Chen Z."/>
            <person name="Freedman E."/>
            <person name="Gellesch M."/>
            <person name="Goldberg J."/>
            <person name="Griggs A."/>
            <person name="Gujja S."/>
            <person name="Heilman E."/>
            <person name="Heiman D."/>
            <person name="Howarth C."/>
            <person name="Mehta T."/>
            <person name="Neiman D."/>
            <person name="Pearson M."/>
            <person name="Roberts A."/>
            <person name="Saif S."/>
            <person name="Shea T."/>
            <person name="Shenoy N."/>
            <person name="Sisk P."/>
            <person name="Stolte C."/>
            <person name="Sykes S."/>
            <person name="White J."/>
            <person name="Yandava C."/>
            <person name="Haas B."/>
            <person name="Nusbaum C."/>
            <person name="Birren B."/>
        </authorList>
    </citation>
    <scope>NUCLEOTIDE SEQUENCE</scope>
    <source>
        <strain evidence="9">ATCC 30864</strain>
    </source>
</reference>
<dbReference type="GO" id="GO:0001682">
    <property type="term" value="P:tRNA 5'-leader removal"/>
    <property type="evidence" value="ECO:0007669"/>
    <property type="project" value="InterPro"/>
</dbReference>
<feature type="compositionally biased region" description="Basic residues" evidence="4">
    <location>
        <begin position="444"/>
        <end position="454"/>
    </location>
</feature>
<feature type="compositionally biased region" description="Polar residues" evidence="4">
    <location>
        <begin position="16"/>
        <end position="25"/>
    </location>
</feature>
<dbReference type="Pfam" id="PF22770">
    <property type="entry name" value="POP1_C"/>
    <property type="match status" value="2"/>
</dbReference>
<dbReference type="Pfam" id="PF06978">
    <property type="entry name" value="POP1_N"/>
    <property type="match status" value="1"/>
</dbReference>
<dbReference type="InterPro" id="IPR009723">
    <property type="entry name" value="Pop1_N"/>
</dbReference>
<evidence type="ECO:0000256" key="2">
    <source>
        <dbReference type="ARBA" id="ARBA00022694"/>
    </source>
</evidence>
<dbReference type="InterPro" id="IPR055079">
    <property type="entry name" value="POP1_C"/>
</dbReference>
<protein>
    <submittedName>
        <fullName evidence="8">Uncharacterized protein</fullName>
    </submittedName>
</protein>
<dbReference type="PANTHER" id="PTHR22731">
    <property type="entry name" value="RIBONUCLEASES P/MRP PROTEIN SUBUNIT POP1"/>
    <property type="match status" value="1"/>
</dbReference>
<dbReference type="GO" id="GO:0000172">
    <property type="term" value="C:ribonuclease MRP complex"/>
    <property type="evidence" value="ECO:0007669"/>
    <property type="project" value="InterPro"/>
</dbReference>
<evidence type="ECO:0000256" key="4">
    <source>
        <dbReference type="SAM" id="MobiDB-lite"/>
    </source>
</evidence>
<evidence type="ECO:0000259" key="7">
    <source>
        <dbReference type="Pfam" id="PF22770"/>
    </source>
</evidence>
<organism evidence="8 9">
    <name type="scientific">Capsaspora owczarzaki (strain ATCC 30864)</name>
    <dbReference type="NCBI Taxonomy" id="595528"/>
    <lineage>
        <taxon>Eukaryota</taxon>
        <taxon>Filasterea</taxon>
        <taxon>Capsaspora</taxon>
    </lineage>
</organism>
<feature type="compositionally biased region" description="Acidic residues" evidence="4">
    <location>
        <begin position="487"/>
        <end position="512"/>
    </location>
</feature>
<dbReference type="AlphaFoldDB" id="A0A0D2X3P4"/>
<dbReference type="PANTHER" id="PTHR22731:SF3">
    <property type="entry name" value="RIBONUCLEASES P_MRP PROTEIN SUBUNIT POP1"/>
    <property type="match status" value="1"/>
</dbReference>
<dbReference type="RefSeq" id="XP_004346962.1">
    <property type="nucleotide sequence ID" value="XM_004346912.2"/>
</dbReference>
<feature type="compositionally biased region" description="Basic and acidic residues" evidence="4">
    <location>
        <begin position="474"/>
        <end position="486"/>
    </location>
</feature>
<feature type="domain" description="POPLD" evidence="6">
    <location>
        <begin position="900"/>
        <end position="990"/>
    </location>
</feature>
<feature type="domain" description="POP1 C-terminal" evidence="7">
    <location>
        <begin position="1121"/>
        <end position="1167"/>
    </location>
</feature>
<dbReference type="Proteomes" id="UP000008743">
    <property type="component" value="Unassembled WGS sequence"/>
</dbReference>
<dbReference type="EMBL" id="KE346367">
    <property type="protein sequence ID" value="KJE94664.1"/>
    <property type="molecule type" value="Genomic_DNA"/>
</dbReference>
<evidence type="ECO:0000256" key="1">
    <source>
        <dbReference type="ARBA" id="ARBA00004123"/>
    </source>
</evidence>
<dbReference type="PhylomeDB" id="A0A0D2X3P4"/>
<feature type="region of interest" description="Disordered" evidence="4">
    <location>
        <begin position="104"/>
        <end position="141"/>
    </location>
</feature>
<feature type="compositionally biased region" description="Low complexity" evidence="4">
    <location>
        <begin position="521"/>
        <end position="544"/>
    </location>
</feature>
<feature type="region of interest" description="Disordered" evidence="4">
    <location>
        <begin position="443"/>
        <end position="611"/>
    </location>
</feature>
<feature type="domain" description="POP1 C-terminal" evidence="7">
    <location>
        <begin position="1187"/>
        <end position="1253"/>
    </location>
</feature>
<dbReference type="FunCoup" id="A0A0D2X3P4">
    <property type="interactions" value="380"/>
</dbReference>
<dbReference type="InParanoid" id="A0A0D2X3P4"/>
<feature type="domain" description="Pop1 N-terminal" evidence="5">
    <location>
        <begin position="64"/>
        <end position="275"/>
    </location>
</feature>
<gene>
    <name evidence="8" type="ORF">CAOG_005277</name>
</gene>
<dbReference type="STRING" id="595528.A0A0D2X3P4"/>
<dbReference type="Pfam" id="PF08170">
    <property type="entry name" value="POPLD"/>
    <property type="match status" value="1"/>
</dbReference>
<dbReference type="GO" id="GO:0005655">
    <property type="term" value="C:nucleolar ribonuclease P complex"/>
    <property type="evidence" value="ECO:0007669"/>
    <property type="project" value="InterPro"/>
</dbReference>
<evidence type="ECO:0000259" key="5">
    <source>
        <dbReference type="Pfam" id="PF06978"/>
    </source>
</evidence>
<keyword evidence="9" id="KW-1185">Reference proteome</keyword>
<keyword evidence="2" id="KW-0819">tRNA processing</keyword>
<comment type="subcellular location">
    <subcellularLocation>
        <location evidence="1">Nucleus</location>
    </subcellularLocation>
</comment>
<keyword evidence="3" id="KW-0539">Nucleus</keyword>
<accession>A0A0D2X3P4</accession>
<dbReference type="OrthoDB" id="442863at2759"/>
<name>A0A0D2X3P4_CAPO3</name>
<dbReference type="InterPro" id="IPR039182">
    <property type="entry name" value="Pop1"/>
</dbReference>
<feature type="compositionally biased region" description="Polar residues" evidence="4">
    <location>
        <begin position="557"/>
        <end position="568"/>
    </location>
</feature>
<feature type="region of interest" description="Disordered" evidence="4">
    <location>
        <begin position="1"/>
        <end position="54"/>
    </location>
</feature>
<feature type="region of interest" description="Disordered" evidence="4">
    <location>
        <begin position="831"/>
        <end position="858"/>
    </location>
</feature>
<dbReference type="InterPro" id="IPR012590">
    <property type="entry name" value="POPLD_dom"/>
</dbReference>
<sequence length="1255" mass="137419">MSSGSGSLKRPPPSAGGSQRSTPTGTPRPSQTASPASTSTMPSASSSSSASSSGPASAIAVAQFAAARAREIQTMLHALNEPVNGGGGRRVFQTLPRHMRRRAMSHNVKRVPKRSRSAAQRETEAIARGGGGQQANNAGDGLSAKGLPVAMAAESATTVRVDKIQRETGRSVSKRARKRIYARIRRTIQAVKRPTRMRRRIAANARHRHLLKRARAKGWLETHVWHAKRMKMADQWGFRLALRSAQRGMRATHRATLHSVTAHDASYHGIIELAGPFQELLSVLGAVSHPTDPSAADNTASPALTGAVAGDAMLFAPHSYPLGVIGPFSFLWRPVERNNHATSNTAAMDTREDSSSCNTTTTTTEDRALWMWFHPACFHAALLALRQAVKSSQSRNVLVLDRRKEIVQFQLTGPWSHALLNEILDIRDGLILPEQIRSLLDRRDRHRRHPRRRLGSTNVPASSEGGIASTSTVTREKSTATDHDEFTSDEEEASGSDDDAEDTDDDDDDDDDARAQKRKVSGTTTVTTSSTVQTTGTIATASTTNDWHARQQRRRITSLQRWEQQQNDRAARKAQRQLAKQNRYVPQHSAKRRAVEDPLSGEPRRASSKPTFQRRLALKQRMKQLPPSALWQPYSLTSNIVWASLATLHNAAALPPRTVFALDVHDPRTVHRSTMRRAVHVEERRAAHANPSNIANVARGIQALNSSTFNQLLQHQQQQQQQQRGHQDVNNPDLALSYNGGASLLWDKVSRTFVQDHQVSERELHERRQQYLLPNKATIHSEEDTPIPLILVQTPGSSGSSAQFVNHVRNASTQASSAPSSSIPKTLRAKLEKQRRLQLERQTQAQGSRQQQPKKPAVSAALQRAVAGARTCDRLQQAAVTKSLIRQALSGPAIGYASGYSFFAPAKFGSAFWRSLTYAGARAIGQEDLERTALESGDLQFPIDFPDTVAHRALARQRAMALSAKHSRYPKAKRVNYLRIGTPSPFYAAWTWLLAVWERRASSQQVDALVGSDYDASSAVFVVDQARSNAIHPRTFAGRKAAQQRAAAQQPTDTNSDGQTLRKRIISTALGGIDNFSYFVLRDRVALEILDQALGLSRKSSASSTSGSLDKLKAGPVHSILVCIKIKMLSKGVPSYNAMICMPTGADCAELATSLDFAGPVEGKHTASDLSTPSVRGNIAAAGRTVTSTREIMGFVTTGGYSFTRASGFGVAFCTLASLLELASSRALRDPMPFILVRNPRSRQYRVAMFSILDS</sequence>
<evidence type="ECO:0000313" key="9">
    <source>
        <dbReference type="Proteomes" id="UP000008743"/>
    </source>
</evidence>
<feature type="compositionally biased region" description="Low complexity" evidence="4">
    <location>
        <begin position="842"/>
        <end position="851"/>
    </location>
</feature>
<dbReference type="eggNOG" id="KOG3322">
    <property type="taxonomic scope" value="Eukaryota"/>
</dbReference>
<feature type="compositionally biased region" description="Basic residues" evidence="4">
    <location>
        <begin position="104"/>
        <end position="116"/>
    </location>
</feature>
<evidence type="ECO:0000259" key="6">
    <source>
        <dbReference type="Pfam" id="PF08170"/>
    </source>
</evidence>
<feature type="compositionally biased region" description="Low complexity" evidence="4">
    <location>
        <begin position="27"/>
        <end position="54"/>
    </location>
</feature>
<proteinExistence type="predicted"/>